<reference evidence="1" key="2">
    <citation type="journal article" date="2020" name="Nat. Commun.">
        <title>Large-scale genome sequencing of mycorrhizal fungi provides insights into the early evolution of symbiotic traits.</title>
        <authorList>
            <person name="Miyauchi S."/>
            <person name="Kiss E."/>
            <person name="Kuo A."/>
            <person name="Drula E."/>
            <person name="Kohler A."/>
            <person name="Sanchez-Garcia M."/>
            <person name="Morin E."/>
            <person name="Andreopoulos B."/>
            <person name="Barry K.W."/>
            <person name="Bonito G."/>
            <person name="Buee M."/>
            <person name="Carver A."/>
            <person name="Chen C."/>
            <person name="Cichocki N."/>
            <person name="Clum A."/>
            <person name="Culley D."/>
            <person name="Crous P.W."/>
            <person name="Fauchery L."/>
            <person name="Girlanda M."/>
            <person name="Hayes R.D."/>
            <person name="Keri Z."/>
            <person name="LaButti K."/>
            <person name="Lipzen A."/>
            <person name="Lombard V."/>
            <person name="Magnuson J."/>
            <person name="Maillard F."/>
            <person name="Murat C."/>
            <person name="Nolan M."/>
            <person name="Ohm R.A."/>
            <person name="Pangilinan J."/>
            <person name="Pereira M.F."/>
            <person name="Perotto S."/>
            <person name="Peter M."/>
            <person name="Pfister S."/>
            <person name="Riley R."/>
            <person name="Sitrit Y."/>
            <person name="Stielow J.B."/>
            <person name="Szollosi G."/>
            <person name="Zifcakova L."/>
            <person name="Stursova M."/>
            <person name="Spatafora J.W."/>
            <person name="Tedersoo L."/>
            <person name="Vaario L.M."/>
            <person name="Yamada A."/>
            <person name="Yan M."/>
            <person name="Wang P."/>
            <person name="Xu J."/>
            <person name="Bruns T."/>
            <person name="Baldrian P."/>
            <person name="Vilgalys R."/>
            <person name="Dunand C."/>
            <person name="Henrissat B."/>
            <person name="Grigoriev I.V."/>
            <person name="Hibbett D."/>
            <person name="Nagy L.G."/>
            <person name="Martin F.M."/>
        </authorList>
    </citation>
    <scope>NUCLEOTIDE SEQUENCE</scope>
    <source>
        <strain evidence="1">P2</strain>
    </source>
</reference>
<evidence type="ECO:0000313" key="2">
    <source>
        <dbReference type="Proteomes" id="UP000886501"/>
    </source>
</evidence>
<dbReference type="Proteomes" id="UP000886501">
    <property type="component" value="Unassembled WGS sequence"/>
</dbReference>
<organism evidence="1 2">
    <name type="scientific">Thelephora ganbajun</name>
    <name type="common">Ganba fungus</name>
    <dbReference type="NCBI Taxonomy" id="370292"/>
    <lineage>
        <taxon>Eukaryota</taxon>
        <taxon>Fungi</taxon>
        <taxon>Dikarya</taxon>
        <taxon>Basidiomycota</taxon>
        <taxon>Agaricomycotina</taxon>
        <taxon>Agaricomycetes</taxon>
        <taxon>Thelephorales</taxon>
        <taxon>Thelephoraceae</taxon>
        <taxon>Thelephora</taxon>
    </lineage>
</organism>
<sequence length="760" mass="81372">MSTSGVRKSKKARVKPPKSRPETTFSTPHGATSSRGLSRFSQDGEYFAFLSLSVDKHRLRVYSTQTSQSIAEHVIESGRVACLQWAHLDLTGNQDTLAGGPGTPSPSKKKRKTRDATTSEIKQASSPGVHVVLLGLSDGSICCFSHSHGRVVRVLSHAKNTTPVHAITTSKSPSHRHNLWSADADGTIFCWDVRSGEVVGTWRSGSPNPYSAIAIRPPIDEDAPLQLIAAHRSIQLLSLDPPHPNTTSKVKKLITFTGHASLISDICWDTSSRFITFAESDRFLYVWEVPEVDSNQGHVVFSAPLDSNVRSLSLSANQLLAISANGRISVFSLPSDSSSSSNVVNLDPMSTISVSCKKVSSNVEVVSASFLPLGQLRVAMVSGGVKPVFDTAQYQDSDGSYLPEVNIVLQDAGNVFVLDPAHKGPSGRKYTEPSNLKIHSGAELGQDPAADNLVVGETEGALDVDLAELSLGQRLTAVSGDDQAAHLGDSSDNEDEDDGFPQQPNGKSGKSKSAAPDSVPASSLTRTLIQALHSSDSRLLETCLSHSDPLLIRSTVRKLPPQLAVPLLTACVDRLGRGHRAANMKGGGGGASSQRGISLIAWVKVVLTVHSGHLMTMPDLITRLSGLHAVLTSRLALQESLLNLSGRLDMALSQMEARSSNAPTAPTVTPKAKQPAVPHVVKRYVEGESEDEEGEDDVEVEVDDDGGSLEDVELGGFDDMEEDEEEEEDSDEDGPGLNGFIDDEAEEDYSEDEDEDDFSE</sequence>
<comment type="caution">
    <text evidence="1">The sequence shown here is derived from an EMBL/GenBank/DDBJ whole genome shotgun (WGS) entry which is preliminary data.</text>
</comment>
<gene>
    <name evidence="1" type="ORF">BDM02DRAFT_70079</name>
</gene>
<dbReference type="EMBL" id="MU117961">
    <property type="protein sequence ID" value="KAF9654275.1"/>
    <property type="molecule type" value="Genomic_DNA"/>
</dbReference>
<reference evidence="1" key="1">
    <citation type="submission" date="2019-10" db="EMBL/GenBank/DDBJ databases">
        <authorList>
            <consortium name="DOE Joint Genome Institute"/>
            <person name="Kuo A."/>
            <person name="Miyauchi S."/>
            <person name="Kiss E."/>
            <person name="Drula E."/>
            <person name="Kohler A."/>
            <person name="Sanchez-Garcia M."/>
            <person name="Andreopoulos B."/>
            <person name="Barry K.W."/>
            <person name="Bonito G."/>
            <person name="Buee M."/>
            <person name="Carver A."/>
            <person name="Chen C."/>
            <person name="Cichocki N."/>
            <person name="Clum A."/>
            <person name="Culley D."/>
            <person name="Crous P.W."/>
            <person name="Fauchery L."/>
            <person name="Girlanda M."/>
            <person name="Hayes R."/>
            <person name="Keri Z."/>
            <person name="Labutti K."/>
            <person name="Lipzen A."/>
            <person name="Lombard V."/>
            <person name="Magnuson J."/>
            <person name="Maillard F."/>
            <person name="Morin E."/>
            <person name="Murat C."/>
            <person name="Nolan M."/>
            <person name="Ohm R."/>
            <person name="Pangilinan J."/>
            <person name="Pereira M."/>
            <person name="Perotto S."/>
            <person name="Peter M."/>
            <person name="Riley R."/>
            <person name="Sitrit Y."/>
            <person name="Stielow B."/>
            <person name="Szollosi G."/>
            <person name="Zifcakova L."/>
            <person name="Stursova M."/>
            <person name="Spatafora J.W."/>
            <person name="Tedersoo L."/>
            <person name="Vaario L.-M."/>
            <person name="Yamada A."/>
            <person name="Yan M."/>
            <person name="Wang P."/>
            <person name="Xu J."/>
            <person name="Bruns T."/>
            <person name="Baldrian P."/>
            <person name="Vilgalys R."/>
            <person name="Henrissat B."/>
            <person name="Grigoriev I.V."/>
            <person name="Hibbett D."/>
            <person name="Nagy L.G."/>
            <person name="Martin F.M."/>
        </authorList>
    </citation>
    <scope>NUCLEOTIDE SEQUENCE</scope>
    <source>
        <strain evidence="1">P2</strain>
    </source>
</reference>
<proteinExistence type="predicted"/>
<evidence type="ECO:0000313" key="1">
    <source>
        <dbReference type="EMBL" id="KAF9654275.1"/>
    </source>
</evidence>
<name>A0ACB6ZWS5_THEGA</name>
<protein>
    <submittedName>
        <fullName evidence="1">WD40 repeat-like protein</fullName>
    </submittedName>
</protein>
<accession>A0ACB6ZWS5</accession>
<keyword evidence="2" id="KW-1185">Reference proteome</keyword>